<feature type="transmembrane region" description="Helical" evidence="9">
    <location>
        <begin position="88"/>
        <end position="108"/>
    </location>
</feature>
<feature type="transmembrane region" description="Helical" evidence="9">
    <location>
        <begin position="12"/>
        <end position="31"/>
    </location>
</feature>
<dbReference type="GO" id="GO:0004673">
    <property type="term" value="F:protein histidine kinase activity"/>
    <property type="evidence" value="ECO:0007669"/>
    <property type="project" value="UniProtKB-EC"/>
</dbReference>
<evidence type="ECO:0000256" key="3">
    <source>
        <dbReference type="ARBA" id="ARBA00022553"/>
    </source>
</evidence>
<feature type="transmembrane region" description="Helical" evidence="9">
    <location>
        <begin position="120"/>
        <end position="142"/>
    </location>
</feature>
<dbReference type="PANTHER" id="PTHR44936">
    <property type="entry name" value="SENSOR PROTEIN CREC"/>
    <property type="match status" value="1"/>
</dbReference>
<dbReference type="InterPro" id="IPR005467">
    <property type="entry name" value="His_kinase_dom"/>
</dbReference>
<dbReference type="Pfam" id="PF02518">
    <property type="entry name" value="HATPase_c"/>
    <property type="match status" value="1"/>
</dbReference>
<comment type="catalytic activity">
    <reaction evidence="1">
        <text>ATP + protein L-histidine = ADP + protein N-phospho-L-histidine.</text>
        <dbReference type="EC" id="2.7.13.3"/>
    </reaction>
</comment>
<evidence type="ECO:0000256" key="8">
    <source>
        <dbReference type="ARBA" id="ARBA00023012"/>
    </source>
</evidence>
<dbReference type="PROSITE" id="PS50109">
    <property type="entry name" value="HIS_KIN"/>
    <property type="match status" value="1"/>
</dbReference>
<feature type="transmembrane region" description="Helical" evidence="9">
    <location>
        <begin position="148"/>
        <end position="174"/>
    </location>
</feature>
<dbReference type="SUPFAM" id="SSF55874">
    <property type="entry name" value="ATPase domain of HSP90 chaperone/DNA topoisomerase II/histidine kinase"/>
    <property type="match status" value="1"/>
</dbReference>
<keyword evidence="3" id="KW-0597">Phosphoprotein</keyword>
<keyword evidence="12" id="KW-1185">Reference proteome</keyword>
<evidence type="ECO:0000256" key="5">
    <source>
        <dbReference type="ARBA" id="ARBA00022741"/>
    </source>
</evidence>
<proteinExistence type="predicted"/>
<evidence type="ECO:0000256" key="2">
    <source>
        <dbReference type="ARBA" id="ARBA00012438"/>
    </source>
</evidence>
<name>A0A1I0SN52_9BACL</name>
<reference evidence="12" key="1">
    <citation type="submission" date="2016-10" db="EMBL/GenBank/DDBJ databases">
        <authorList>
            <person name="Varghese N."/>
            <person name="Submissions S."/>
        </authorList>
    </citation>
    <scope>NUCLEOTIDE SEQUENCE [LARGE SCALE GENOMIC DNA]</scope>
    <source>
        <strain evidence="12">M1</strain>
    </source>
</reference>
<dbReference type="GO" id="GO:0000160">
    <property type="term" value="P:phosphorelay signal transduction system"/>
    <property type="evidence" value="ECO:0007669"/>
    <property type="project" value="UniProtKB-KW"/>
</dbReference>
<keyword evidence="6 11" id="KW-0418">Kinase</keyword>
<dbReference type="AlphaFoldDB" id="A0A1I0SN52"/>
<dbReference type="STRING" id="186116.SAMN05192569_1002208"/>
<dbReference type="InterPro" id="IPR004358">
    <property type="entry name" value="Sig_transdc_His_kin-like_C"/>
</dbReference>
<dbReference type="Proteomes" id="UP000198650">
    <property type="component" value="Unassembled WGS sequence"/>
</dbReference>
<keyword evidence="9" id="KW-1133">Transmembrane helix</keyword>
<protein>
    <recommendedName>
        <fullName evidence="2">histidine kinase</fullName>
        <ecNumber evidence="2">2.7.13.3</ecNumber>
    </recommendedName>
</protein>
<organism evidence="11 12">
    <name type="scientific">Parageobacillus thermantarcticus</name>
    <dbReference type="NCBI Taxonomy" id="186116"/>
    <lineage>
        <taxon>Bacteria</taxon>
        <taxon>Bacillati</taxon>
        <taxon>Bacillota</taxon>
        <taxon>Bacilli</taxon>
        <taxon>Bacillales</taxon>
        <taxon>Anoxybacillaceae</taxon>
        <taxon>Parageobacillus</taxon>
    </lineage>
</organism>
<evidence type="ECO:0000256" key="7">
    <source>
        <dbReference type="ARBA" id="ARBA00022840"/>
    </source>
</evidence>
<keyword evidence="4" id="KW-0808">Transferase</keyword>
<dbReference type="InterPro" id="IPR036890">
    <property type="entry name" value="HATPase_C_sf"/>
</dbReference>
<dbReference type="EMBL" id="FOJS01000002">
    <property type="protein sequence ID" value="SFA40912.1"/>
    <property type="molecule type" value="Genomic_DNA"/>
</dbReference>
<dbReference type="PANTHER" id="PTHR44936:SF9">
    <property type="entry name" value="SENSOR PROTEIN CREC"/>
    <property type="match status" value="1"/>
</dbReference>
<keyword evidence="8" id="KW-0902">Two-component regulatory system</keyword>
<evidence type="ECO:0000256" key="1">
    <source>
        <dbReference type="ARBA" id="ARBA00000085"/>
    </source>
</evidence>
<evidence type="ECO:0000313" key="11">
    <source>
        <dbReference type="EMBL" id="SFA40912.1"/>
    </source>
</evidence>
<keyword evidence="5" id="KW-0547">Nucleotide-binding</keyword>
<dbReference type="InterPro" id="IPR050980">
    <property type="entry name" value="2C_sensor_his_kinase"/>
</dbReference>
<dbReference type="EC" id="2.7.13.3" evidence="2"/>
<evidence type="ECO:0000259" key="10">
    <source>
        <dbReference type="PROSITE" id="PS50109"/>
    </source>
</evidence>
<evidence type="ECO:0000313" key="12">
    <source>
        <dbReference type="Proteomes" id="UP000198650"/>
    </source>
</evidence>
<dbReference type="InterPro" id="IPR003594">
    <property type="entry name" value="HATPase_dom"/>
</dbReference>
<dbReference type="GO" id="GO:0005524">
    <property type="term" value="F:ATP binding"/>
    <property type="evidence" value="ECO:0007669"/>
    <property type="project" value="UniProtKB-KW"/>
</dbReference>
<dbReference type="Gene3D" id="3.30.565.10">
    <property type="entry name" value="Histidine kinase-like ATPase, C-terminal domain"/>
    <property type="match status" value="1"/>
</dbReference>
<evidence type="ECO:0000256" key="6">
    <source>
        <dbReference type="ARBA" id="ARBA00022777"/>
    </source>
</evidence>
<dbReference type="SMART" id="SM00387">
    <property type="entry name" value="HATPase_c"/>
    <property type="match status" value="1"/>
</dbReference>
<evidence type="ECO:0000256" key="4">
    <source>
        <dbReference type="ARBA" id="ARBA00022679"/>
    </source>
</evidence>
<accession>A0A1I0SN52</accession>
<evidence type="ECO:0000256" key="9">
    <source>
        <dbReference type="SAM" id="Phobius"/>
    </source>
</evidence>
<dbReference type="PRINTS" id="PR00344">
    <property type="entry name" value="BCTRLSENSOR"/>
</dbReference>
<sequence>MTKGKTTREQFLIVVFLILAIAFLGEMKVNPFNNSFRFSLGSAVFFFVLISFATISPIFIGVCAGFFVAAFRISLDMLTGQAALSDSLLVHIPAAFYYMNFALLARIINFRRFMEFPIRAGLLGAVLDFTSNAVELFFRHFFGEPFALTYQTIAMILLFSILRGFCVIGLYNILMIRHLRALGEARQQELERLVMINTGLYEETFYLQKSIAYIEEITRKSYDLYSLLVEGKKVEPHSVLYIAEHIHEVKKDVQRIFSGLSKLIGQEPLRRRLPISELCGMVMRANKKYAELLGKKIQFTQACHVDLSTDHVYALLSVLNNLVANAVEAIPSSGSIHLQAKLEQSNLVFEVTDSGIGIAKEDADWIFHPGFTTKYDQHGNPSTGIGLTHARDIVQSLHGHIQLVGSKPGQTTFRLVIPTCQLLRKEERK</sequence>
<feature type="domain" description="Histidine kinase" evidence="10">
    <location>
        <begin position="315"/>
        <end position="421"/>
    </location>
</feature>
<keyword evidence="7" id="KW-0067">ATP-binding</keyword>
<feature type="transmembrane region" description="Helical" evidence="9">
    <location>
        <begin position="43"/>
        <end position="68"/>
    </location>
</feature>
<keyword evidence="9" id="KW-0812">Transmembrane</keyword>
<keyword evidence="9" id="KW-0472">Membrane</keyword>
<gene>
    <name evidence="11" type="ORF">SAMN05192569_1002208</name>
</gene>